<dbReference type="SMART" id="SM00283">
    <property type="entry name" value="MA"/>
    <property type="match status" value="1"/>
</dbReference>
<dbReference type="InterPro" id="IPR004090">
    <property type="entry name" value="Chemotax_Me-accpt_rcpt"/>
</dbReference>
<evidence type="ECO:0008006" key="15">
    <source>
        <dbReference type="Google" id="ProtNLM"/>
    </source>
</evidence>
<evidence type="ECO:0000256" key="2">
    <source>
        <dbReference type="ARBA" id="ARBA00022475"/>
    </source>
</evidence>
<dbReference type="Pfam" id="PF17200">
    <property type="entry name" value="sCache_2"/>
    <property type="match status" value="1"/>
</dbReference>
<dbReference type="SUPFAM" id="SSF58104">
    <property type="entry name" value="Methyl-accepting chemotaxis protein (MCP) signaling domain"/>
    <property type="match status" value="1"/>
</dbReference>
<evidence type="ECO:0000256" key="7">
    <source>
        <dbReference type="ARBA" id="ARBA00029447"/>
    </source>
</evidence>
<dbReference type="Gene3D" id="1.10.287.950">
    <property type="entry name" value="Methyl-accepting chemotaxis protein"/>
    <property type="match status" value="1"/>
</dbReference>
<evidence type="ECO:0000256" key="6">
    <source>
        <dbReference type="ARBA" id="ARBA00023224"/>
    </source>
</evidence>
<dbReference type="Pfam" id="PF00672">
    <property type="entry name" value="HAMP"/>
    <property type="match status" value="1"/>
</dbReference>
<proteinExistence type="inferred from homology"/>
<comment type="similarity">
    <text evidence="7">Belongs to the methyl-accepting chemotaxis (MCP) protein family.</text>
</comment>
<dbReference type="PROSITE" id="PS50111">
    <property type="entry name" value="CHEMOTAXIS_TRANSDUC_2"/>
    <property type="match status" value="1"/>
</dbReference>
<dbReference type="InterPro" id="IPR003660">
    <property type="entry name" value="HAMP_dom"/>
</dbReference>
<evidence type="ECO:0000256" key="5">
    <source>
        <dbReference type="ARBA" id="ARBA00023136"/>
    </source>
</evidence>
<protein>
    <recommendedName>
        <fullName evidence="15">Chemotaxis protein</fullName>
    </recommendedName>
</protein>
<dbReference type="RefSeq" id="WP_078320436.1">
    <property type="nucleotide sequence ID" value="NZ_FXTS01000008.1"/>
</dbReference>
<reference evidence="13" key="1">
    <citation type="submission" date="2017-02" db="EMBL/GenBank/DDBJ databases">
        <title>Draft Genome Sequence of the Salt Water Bacterium Oceanospirillum linum ATCC 11336.</title>
        <authorList>
            <person name="Trachtenberg A.M."/>
            <person name="Carney J.G."/>
            <person name="Linnane J.D."/>
            <person name="Rheaume B.A."/>
            <person name="Pitts N.L."/>
            <person name="Mykles D.L."/>
            <person name="Maclea K.S."/>
        </authorList>
    </citation>
    <scope>NUCLEOTIDE SEQUENCE [LARGE SCALE GENOMIC DNA]</scope>
    <source>
        <strain evidence="13">ATCC 11336</strain>
    </source>
</reference>
<dbReference type="GO" id="GO:0007165">
    <property type="term" value="P:signal transduction"/>
    <property type="evidence" value="ECO:0007669"/>
    <property type="project" value="UniProtKB-KW"/>
</dbReference>
<dbReference type="InterPro" id="IPR033480">
    <property type="entry name" value="sCache_2"/>
</dbReference>
<evidence type="ECO:0000256" key="1">
    <source>
        <dbReference type="ARBA" id="ARBA00004651"/>
    </source>
</evidence>
<dbReference type="PRINTS" id="PR00260">
    <property type="entry name" value="CHEMTRNSDUCR"/>
</dbReference>
<dbReference type="Proteomes" id="UP000190064">
    <property type="component" value="Unassembled WGS sequence"/>
</dbReference>
<dbReference type="SMART" id="SM00304">
    <property type="entry name" value="HAMP"/>
    <property type="match status" value="2"/>
</dbReference>
<dbReference type="GO" id="GO:0006935">
    <property type="term" value="P:chemotaxis"/>
    <property type="evidence" value="ECO:0007669"/>
    <property type="project" value="InterPro"/>
</dbReference>
<dbReference type="PANTHER" id="PTHR32089:SF119">
    <property type="entry name" value="METHYL-ACCEPTING CHEMOTAXIS PROTEIN CTPL"/>
    <property type="match status" value="1"/>
</dbReference>
<dbReference type="GO" id="GO:0005886">
    <property type="term" value="C:plasma membrane"/>
    <property type="evidence" value="ECO:0007669"/>
    <property type="project" value="UniProtKB-SubCell"/>
</dbReference>
<keyword evidence="2" id="KW-1003">Cell membrane</keyword>
<feature type="domain" description="HAMP" evidence="12">
    <location>
        <begin position="214"/>
        <end position="268"/>
    </location>
</feature>
<dbReference type="Gene3D" id="3.30.450.20">
    <property type="entry name" value="PAS domain"/>
    <property type="match status" value="1"/>
</dbReference>
<dbReference type="SMART" id="SM01049">
    <property type="entry name" value="Cache_2"/>
    <property type="match status" value="1"/>
</dbReference>
<dbReference type="STRING" id="966.BTA35_0213990"/>
<comment type="subcellular location">
    <subcellularLocation>
        <location evidence="1">Cell membrane</location>
        <topology evidence="1">Multi-pass membrane protein</topology>
    </subcellularLocation>
</comment>
<evidence type="ECO:0000256" key="10">
    <source>
        <dbReference type="SAM" id="Phobius"/>
    </source>
</evidence>
<sequence>MNQVLRSIGIKPRMILVVVTAVLSIVALVSFSLSQTYKMQVQEKQIKTQHLVESAVGVVTKEYRAFKAGQQTETEAKQRAITTLEALRYGDNDYFWINDMDAVVVMHPIKPKLNGQNLSKLEDPNGKRLFQSFVDTVRDKGKGNEDYLWPKPGFDDPVEKVSYVAGFKPWGWIIGTGVYIDDVESAFWDTASSQVTIAVIGLAITVLVLFLIANSIITPMDETNRAMRNISQGDGDLTLRLNANGNDEMSQLARSFNLFVDQIQSVIREVDSSTDRVASAASQLSHATSLSTEAIHRQTTETDQVATAVNEMAATIHQVAQSAISAAETTSSAEKKTHTGKDDIDATTRTITSLSDEIGHATDVIKQLDAQANNIASVLDVIGSIAEQTNLLALNAAIEAARAGEQGRGFAVVADEVRTLASRTQDSTHEIETMIEQLQAGAKQAVTVMETSVASTQTTMERADETQAVLEEVVEGMLQVNDMISQIASAAEQQSAVAEQINASVVSIAGLSSDSSSSADQTRQASDELSHLAGELKQLVDRFKV</sequence>
<feature type="region of interest" description="Disordered" evidence="9">
    <location>
        <begin position="325"/>
        <end position="344"/>
    </location>
</feature>
<organism evidence="13 14">
    <name type="scientific">Oceanospirillum linum</name>
    <dbReference type="NCBI Taxonomy" id="966"/>
    <lineage>
        <taxon>Bacteria</taxon>
        <taxon>Pseudomonadati</taxon>
        <taxon>Pseudomonadota</taxon>
        <taxon>Gammaproteobacteria</taxon>
        <taxon>Oceanospirillales</taxon>
        <taxon>Oceanospirillaceae</taxon>
        <taxon>Oceanospirillum</taxon>
    </lineage>
</organism>
<keyword evidence="14" id="KW-1185">Reference proteome</keyword>
<dbReference type="CDD" id="cd06225">
    <property type="entry name" value="HAMP"/>
    <property type="match status" value="1"/>
</dbReference>
<keyword evidence="5 10" id="KW-0472">Membrane</keyword>
<evidence type="ECO:0000256" key="9">
    <source>
        <dbReference type="SAM" id="MobiDB-lite"/>
    </source>
</evidence>
<gene>
    <name evidence="13" type="ORF">BTA35_0213990</name>
</gene>
<dbReference type="CDD" id="cd11386">
    <property type="entry name" value="MCP_signal"/>
    <property type="match status" value="1"/>
</dbReference>
<dbReference type="PANTHER" id="PTHR32089">
    <property type="entry name" value="METHYL-ACCEPTING CHEMOTAXIS PROTEIN MCPB"/>
    <property type="match status" value="1"/>
</dbReference>
<dbReference type="EMBL" id="MTSD02000007">
    <property type="protein sequence ID" value="OOV86322.1"/>
    <property type="molecule type" value="Genomic_DNA"/>
</dbReference>
<feature type="transmembrane region" description="Helical" evidence="10">
    <location>
        <begin position="195"/>
        <end position="217"/>
    </location>
</feature>
<dbReference type="Pfam" id="PF00015">
    <property type="entry name" value="MCPsignal"/>
    <property type="match status" value="1"/>
</dbReference>
<name>A0A1T1H913_OCELI</name>
<keyword evidence="4 10" id="KW-1133">Transmembrane helix</keyword>
<dbReference type="PROSITE" id="PS50885">
    <property type="entry name" value="HAMP"/>
    <property type="match status" value="1"/>
</dbReference>
<keyword evidence="3 10" id="KW-0812">Transmembrane</keyword>
<dbReference type="AlphaFoldDB" id="A0A1T1H913"/>
<dbReference type="InterPro" id="IPR004089">
    <property type="entry name" value="MCPsignal_dom"/>
</dbReference>
<evidence type="ECO:0000259" key="12">
    <source>
        <dbReference type="PROSITE" id="PS50885"/>
    </source>
</evidence>
<keyword evidence="6 8" id="KW-0807">Transducer</keyword>
<evidence type="ECO:0000256" key="8">
    <source>
        <dbReference type="PROSITE-ProRule" id="PRU00284"/>
    </source>
</evidence>
<evidence type="ECO:0000259" key="11">
    <source>
        <dbReference type="PROSITE" id="PS50111"/>
    </source>
</evidence>
<comment type="caution">
    <text evidence="13">The sequence shown here is derived from an EMBL/GenBank/DDBJ whole genome shotgun (WGS) entry which is preliminary data.</text>
</comment>
<accession>A0A1T1H913</accession>
<dbReference type="GO" id="GO:0004888">
    <property type="term" value="F:transmembrane signaling receptor activity"/>
    <property type="evidence" value="ECO:0007669"/>
    <property type="project" value="InterPro"/>
</dbReference>
<dbReference type="FunFam" id="1.10.287.950:FF:000001">
    <property type="entry name" value="Methyl-accepting chemotaxis sensory transducer"/>
    <property type="match status" value="1"/>
</dbReference>
<evidence type="ECO:0000313" key="14">
    <source>
        <dbReference type="Proteomes" id="UP000190064"/>
    </source>
</evidence>
<evidence type="ECO:0000313" key="13">
    <source>
        <dbReference type="EMBL" id="OOV86322.1"/>
    </source>
</evidence>
<evidence type="ECO:0000256" key="4">
    <source>
        <dbReference type="ARBA" id="ARBA00022989"/>
    </source>
</evidence>
<evidence type="ECO:0000256" key="3">
    <source>
        <dbReference type="ARBA" id="ARBA00022692"/>
    </source>
</evidence>
<feature type="domain" description="Methyl-accepting transducer" evidence="11">
    <location>
        <begin position="273"/>
        <end position="509"/>
    </location>
</feature>
<feature type="compositionally biased region" description="Basic and acidic residues" evidence="9">
    <location>
        <begin position="333"/>
        <end position="344"/>
    </location>
</feature>